<dbReference type="GO" id="GO:0016887">
    <property type="term" value="F:ATP hydrolysis activity"/>
    <property type="evidence" value="ECO:0007669"/>
    <property type="project" value="InterPro"/>
</dbReference>
<dbReference type="InterPro" id="IPR003439">
    <property type="entry name" value="ABC_transporter-like_ATP-bd"/>
</dbReference>
<dbReference type="PROSITE" id="PS00211">
    <property type="entry name" value="ABC_TRANSPORTER_1"/>
    <property type="match status" value="1"/>
</dbReference>
<dbReference type="Gene3D" id="3.40.50.300">
    <property type="entry name" value="P-loop containing nucleotide triphosphate hydrolases"/>
    <property type="match status" value="1"/>
</dbReference>
<comment type="caution">
    <text evidence="5">The sequence shown here is derived from an EMBL/GenBank/DDBJ whole genome shotgun (WGS) entry which is preliminary data.</text>
</comment>
<keyword evidence="2" id="KW-0547">Nucleotide-binding</keyword>
<feature type="domain" description="ABC transporter" evidence="4">
    <location>
        <begin position="2"/>
        <end position="238"/>
    </location>
</feature>
<accession>A0A937W1J7</accession>
<dbReference type="EMBL" id="VGLS01000170">
    <property type="protein sequence ID" value="MBM3223612.1"/>
    <property type="molecule type" value="Genomic_DNA"/>
</dbReference>
<keyword evidence="3 5" id="KW-0067">ATP-binding</keyword>
<organism evidence="5 6">
    <name type="scientific">Tectimicrobiota bacterium</name>
    <dbReference type="NCBI Taxonomy" id="2528274"/>
    <lineage>
        <taxon>Bacteria</taxon>
        <taxon>Pseudomonadati</taxon>
        <taxon>Nitrospinota/Tectimicrobiota group</taxon>
        <taxon>Candidatus Tectimicrobiota</taxon>
    </lineage>
</organism>
<dbReference type="SUPFAM" id="SSF52540">
    <property type="entry name" value="P-loop containing nucleoside triphosphate hydrolases"/>
    <property type="match status" value="1"/>
</dbReference>
<name>A0A937W1J7_UNCTE</name>
<proteinExistence type="predicted"/>
<gene>
    <name evidence="5" type="ORF">FJZ47_07410</name>
</gene>
<evidence type="ECO:0000313" key="6">
    <source>
        <dbReference type="Proteomes" id="UP000712673"/>
    </source>
</evidence>
<evidence type="ECO:0000256" key="3">
    <source>
        <dbReference type="ARBA" id="ARBA00022840"/>
    </source>
</evidence>
<protein>
    <submittedName>
        <fullName evidence="5">ABC transporter ATP-binding protein</fullName>
    </submittedName>
</protein>
<dbReference type="InterPro" id="IPR027417">
    <property type="entry name" value="P-loop_NTPase"/>
</dbReference>
<dbReference type="InterPro" id="IPR017871">
    <property type="entry name" value="ABC_transporter-like_CS"/>
</dbReference>
<reference evidence="5" key="1">
    <citation type="submission" date="2019-03" db="EMBL/GenBank/DDBJ databases">
        <title>Lake Tanganyika Metagenome-Assembled Genomes (MAGs).</title>
        <authorList>
            <person name="Tran P."/>
        </authorList>
    </citation>
    <scope>NUCLEOTIDE SEQUENCE</scope>
    <source>
        <strain evidence="5">K_DeepCast_65m_m2_066</strain>
    </source>
</reference>
<dbReference type="AlphaFoldDB" id="A0A937W1J7"/>
<dbReference type="PANTHER" id="PTHR43023:SF6">
    <property type="entry name" value="INTERMEMBRANE PHOSPHOLIPID TRANSPORT SYSTEM ATP-BINDING PROTEIN MLAF"/>
    <property type="match status" value="1"/>
</dbReference>
<dbReference type="CDD" id="cd03261">
    <property type="entry name" value="ABC_Org_Solvent_Resistant"/>
    <property type="match status" value="1"/>
</dbReference>
<evidence type="ECO:0000256" key="2">
    <source>
        <dbReference type="ARBA" id="ARBA00022741"/>
    </source>
</evidence>
<dbReference type="PROSITE" id="PS50893">
    <property type="entry name" value="ABC_TRANSPORTER_2"/>
    <property type="match status" value="1"/>
</dbReference>
<dbReference type="Proteomes" id="UP000712673">
    <property type="component" value="Unassembled WGS sequence"/>
</dbReference>
<evidence type="ECO:0000313" key="5">
    <source>
        <dbReference type="EMBL" id="MBM3223612.1"/>
    </source>
</evidence>
<dbReference type="SMART" id="SM00382">
    <property type="entry name" value="AAA"/>
    <property type="match status" value="1"/>
</dbReference>
<evidence type="ECO:0000256" key="1">
    <source>
        <dbReference type="ARBA" id="ARBA00022448"/>
    </source>
</evidence>
<dbReference type="GO" id="GO:0005524">
    <property type="term" value="F:ATP binding"/>
    <property type="evidence" value="ECO:0007669"/>
    <property type="project" value="UniProtKB-KW"/>
</dbReference>
<dbReference type="Pfam" id="PF00005">
    <property type="entry name" value="ABC_tran"/>
    <property type="match status" value="1"/>
</dbReference>
<dbReference type="InterPro" id="IPR003593">
    <property type="entry name" value="AAA+_ATPase"/>
</dbReference>
<keyword evidence="1" id="KW-0813">Transport</keyword>
<evidence type="ECO:0000259" key="4">
    <source>
        <dbReference type="PROSITE" id="PS50893"/>
    </source>
</evidence>
<dbReference type="PANTHER" id="PTHR43023">
    <property type="entry name" value="PROTEIN TRIGALACTOSYLDIACYLGLYCEROL 3, CHLOROPLASTIC"/>
    <property type="match status" value="1"/>
</dbReference>
<sequence>MIEVRHLRKCFGTKVVLEDVSFAVERGTICVVMGGSGSGKSTVLRHLIGAYKPDSGAVYLDGVDITRLDARAMQQVRRKFGMLFQGGALLNSLTVGENVALPIRHHTELPEETIAIMVKLKLELVGLRDAEHLKPSEISGGMQKRVSLARAIALDPKIVFYDEPSAGLDPIVTGVIDKLMLDLTHKMGITSLVVTHDMQSAFRIADTMIMLHRGRIVAAGTPEEMRHSPDPLVQQFITGAPDGPIPLRMSHKEYQADILGL</sequence>